<keyword evidence="2" id="KW-1185">Reference proteome</keyword>
<dbReference type="EMBL" id="VFPA01000005">
    <property type="protein sequence ID" value="TQM04267.1"/>
    <property type="molecule type" value="Genomic_DNA"/>
</dbReference>
<dbReference type="AlphaFoldDB" id="A0A543D4J0"/>
<proteinExistence type="predicted"/>
<dbReference type="Proteomes" id="UP000315677">
    <property type="component" value="Unassembled WGS sequence"/>
</dbReference>
<dbReference type="InterPro" id="IPR011051">
    <property type="entry name" value="RmlC_Cupin_sf"/>
</dbReference>
<evidence type="ECO:0000313" key="2">
    <source>
        <dbReference type="Proteomes" id="UP000315677"/>
    </source>
</evidence>
<dbReference type="InterPro" id="IPR014710">
    <property type="entry name" value="RmlC-like_jellyroll"/>
</dbReference>
<sequence>MDADDAVTFLGRPLGPSFAGRVVTIAPGASRPYDEAEWRDALVVVEHGELALECPAGGRRSFGTGAVLWLVGVDVVTLHNHSPTETTVLVAVSRRRPTTAEDRPPP</sequence>
<gene>
    <name evidence="1" type="ORF">FB558_7300</name>
</gene>
<evidence type="ECO:0000313" key="1">
    <source>
        <dbReference type="EMBL" id="TQM04267.1"/>
    </source>
</evidence>
<dbReference type="Gene3D" id="2.60.120.10">
    <property type="entry name" value="Jelly Rolls"/>
    <property type="match status" value="1"/>
</dbReference>
<accession>A0A543D4J0</accession>
<name>A0A543D4J0_9PSEU</name>
<dbReference type="RefSeq" id="WP_142061521.1">
    <property type="nucleotide sequence ID" value="NZ_VFPA01000005.1"/>
</dbReference>
<dbReference type="SUPFAM" id="SSF51182">
    <property type="entry name" value="RmlC-like cupins"/>
    <property type="match status" value="1"/>
</dbReference>
<dbReference type="OrthoDB" id="3576740at2"/>
<organism evidence="1 2">
    <name type="scientific">Pseudonocardia kunmingensis</name>
    <dbReference type="NCBI Taxonomy" id="630975"/>
    <lineage>
        <taxon>Bacteria</taxon>
        <taxon>Bacillati</taxon>
        <taxon>Actinomycetota</taxon>
        <taxon>Actinomycetes</taxon>
        <taxon>Pseudonocardiales</taxon>
        <taxon>Pseudonocardiaceae</taxon>
        <taxon>Pseudonocardia</taxon>
    </lineage>
</organism>
<comment type="caution">
    <text evidence="1">The sequence shown here is derived from an EMBL/GenBank/DDBJ whole genome shotgun (WGS) entry which is preliminary data.</text>
</comment>
<reference evidence="1 2" key="1">
    <citation type="submission" date="2019-06" db="EMBL/GenBank/DDBJ databases">
        <title>Sequencing the genomes of 1000 actinobacteria strains.</title>
        <authorList>
            <person name="Klenk H.-P."/>
        </authorList>
    </citation>
    <scope>NUCLEOTIDE SEQUENCE [LARGE SCALE GENOMIC DNA]</scope>
    <source>
        <strain evidence="1 2">DSM 45301</strain>
    </source>
</reference>
<protein>
    <submittedName>
        <fullName evidence="1">Uncharacterized protein</fullName>
    </submittedName>
</protein>